<dbReference type="SUPFAM" id="SSF49785">
    <property type="entry name" value="Galactose-binding domain-like"/>
    <property type="match status" value="1"/>
</dbReference>
<keyword evidence="2" id="KW-1185">Reference proteome</keyword>
<gene>
    <name evidence="1" type="ORF">M9Y10_031436</name>
</gene>
<dbReference type="Proteomes" id="UP001470230">
    <property type="component" value="Unassembled WGS sequence"/>
</dbReference>
<reference evidence="1 2" key="1">
    <citation type="submission" date="2024-04" db="EMBL/GenBank/DDBJ databases">
        <title>Tritrichomonas musculus Genome.</title>
        <authorList>
            <person name="Alves-Ferreira E."/>
            <person name="Grigg M."/>
            <person name="Lorenzi H."/>
            <person name="Galac M."/>
        </authorList>
    </citation>
    <scope>NUCLEOTIDE SEQUENCE [LARGE SCALE GENOMIC DNA]</scope>
    <source>
        <strain evidence="1 2">EAF2021</strain>
    </source>
</reference>
<protein>
    <recommendedName>
        <fullName evidence="3">F5/8 type C domain-containing protein</fullName>
    </recommendedName>
</protein>
<proteinExistence type="predicted"/>
<accession>A0ABR2H1F8</accession>
<evidence type="ECO:0000313" key="1">
    <source>
        <dbReference type="EMBL" id="KAK8839731.1"/>
    </source>
</evidence>
<dbReference type="Gene3D" id="2.60.120.260">
    <property type="entry name" value="Galactose-binding domain-like"/>
    <property type="match status" value="1"/>
</dbReference>
<dbReference type="InterPro" id="IPR008979">
    <property type="entry name" value="Galactose-bd-like_sf"/>
</dbReference>
<comment type="caution">
    <text evidence="1">The sequence shown here is derived from an EMBL/GenBank/DDBJ whole genome shotgun (WGS) entry which is preliminary data.</text>
</comment>
<dbReference type="EMBL" id="JAPFFF010000050">
    <property type="protein sequence ID" value="KAK8839731.1"/>
    <property type="molecule type" value="Genomic_DNA"/>
</dbReference>
<name>A0ABR2H1F8_9EUKA</name>
<sequence>MEWEDSLSCFKRLIEYDDSEEFKIIVNFAISDKNSKKLKCSQKEGEKENNIKEKYDEIILKTTKNVARVISKKINDIFRVDPTINEYFINLPKQFKSQIIKYEKEEINEILKLLIKSPFNKAQINQGKRMIYSIITTILNGDNDKENELRYNVKSQEEAISLLNTEFHSRSIEYLSGHFKEFILSSEMRNIDEGIINKIIDAYISHRENGEIKKEGEIGDIFASLVFEMEVGTVMHFLLSLDVEEYDEDMIDFIYENLDDEIIESEMSRIIFTLRYHFFNALEAIKNKKKFEREGKECEYDGNELTGIIDFLQKQFGPDLEARNILKISGGGSHDPSYPITNLIKYNSNSINNEFYYNYWKYNPGTKDAWIEFDFINNAINLTSYTIRTRRSFYPKSWRIVGSNDHNHWEIIDRRINNKDLLGDYKQHRFENIKNNKYYRYILYIQDEQWSGSSFHYNIYLTRFELFGSIASLFAMK</sequence>
<evidence type="ECO:0008006" key="3">
    <source>
        <dbReference type="Google" id="ProtNLM"/>
    </source>
</evidence>
<evidence type="ECO:0000313" key="2">
    <source>
        <dbReference type="Proteomes" id="UP001470230"/>
    </source>
</evidence>
<organism evidence="1 2">
    <name type="scientific">Tritrichomonas musculus</name>
    <dbReference type="NCBI Taxonomy" id="1915356"/>
    <lineage>
        <taxon>Eukaryota</taxon>
        <taxon>Metamonada</taxon>
        <taxon>Parabasalia</taxon>
        <taxon>Tritrichomonadida</taxon>
        <taxon>Tritrichomonadidae</taxon>
        <taxon>Tritrichomonas</taxon>
    </lineage>
</organism>